<dbReference type="SUPFAM" id="SSF54909">
    <property type="entry name" value="Dimeric alpha+beta barrel"/>
    <property type="match status" value="1"/>
</dbReference>
<dbReference type="OrthoDB" id="668782at2"/>
<feature type="domain" description="YCII-related" evidence="2">
    <location>
        <begin position="1"/>
        <end position="108"/>
    </location>
</feature>
<dbReference type="Gene3D" id="3.30.70.1060">
    <property type="entry name" value="Dimeric alpha+beta barrel"/>
    <property type="match status" value="1"/>
</dbReference>
<protein>
    <submittedName>
        <fullName evidence="3">Uncharacterized conserved protein</fullName>
    </submittedName>
</protein>
<comment type="similarity">
    <text evidence="1">Belongs to the YciI family.</text>
</comment>
<dbReference type="PANTHER" id="PTHR35174">
    <property type="entry name" value="BLL7171 PROTEIN-RELATED"/>
    <property type="match status" value="1"/>
</dbReference>
<name>A0A1I0YIR1_9CELL</name>
<reference evidence="4" key="1">
    <citation type="submission" date="2016-10" db="EMBL/GenBank/DDBJ databases">
        <authorList>
            <person name="Varghese N."/>
            <person name="Submissions S."/>
        </authorList>
    </citation>
    <scope>NUCLEOTIDE SEQUENCE [LARGE SCALE GENOMIC DNA]</scope>
    <source>
        <strain evidence="4">CGMCC 4.6945</strain>
    </source>
</reference>
<dbReference type="PANTHER" id="PTHR35174:SF3">
    <property type="entry name" value="BLL7171 PROTEIN"/>
    <property type="match status" value="1"/>
</dbReference>
<organism evidence="3 4">
    <name type="scientific">Cellulomonas marina</name>
    <dbReference type="NCBI Taxonomy" id="988821"/>
    <lineage>
        <taxon>Bacteria</taxon>
        <taxon>Bacillati</taxon>
        <taxon>Actinomycetota</taxon>
        <taxon>Actinomycetes</taxon>
        <taxon>Micrococcales</taxon>
        <taxon>Cellulomonadaceae</taxon>
        <taxon>Cellulomonas</taxon>
    </lineage>
</organism>
<evidence type="ECO:0000256" key="1">
    <source>
        <dbReference type="ARBA" id="ARBA00007689"/>
    </source>
</evidence>
<evidence type="ECO:0000313" key="4">
    <source>
        <dbReference type="Proteomes" id="UP000199012"/>
    </source>
</evidence>
<dbReference type="EMBL" id="FOKA01000007">
    <property type="protein sequence ID" value="SFB12238.1"/>
    <property type="molecule type" value="Genomic_DNA"/>
</dbReference>
<dbReference type="RefSeq" id="WP_090032673.1">
    <property type="nucleotide sequence ID" value="NZ_BONM01000008.1"/>
</dbReference>
<evidence type="ECO:0000313" key="3">
    <source>
        <dbReference type="EMBL" id="SFB12238.1"/>
    </source>
</evidence>
<keyword evidence="4" id="KW-1185">Reference proteome</keyword>
<proteinExistence type="inferred from homology"/>
<gene>
    <name evidence="3" type="ORF">SAMN05421867_107143</name>
</gene>
<dbReference type="InterPro" id="IPR011008">
    <property type="entry name" value="Dimeric_a/b-barrel"/>
</dbReference>
<dbReference type="InterPro" id="IPR005545">
    <property type="entry name" value="YCII"/>
</dbReference>
<dbReference type="Pfam" id="PF03795">
    <property type="entry name" value="YCII"/>
    <property type="match status" value="1"/>
</dbReference>
<evidence type="ECO:0000259" key="2">
    <source>
        <dbReference type="Pfam" id="PF03795"/>
    </source>
</evidence>
<dbReference type="Proteomes" id="UP000199012">
    <property type="component" value="Unassembled WGS sequence"/>
</dbReference>
<dbReference type="AlphaFoldDB" id="A0A1I0YIR1"/>
<dbReference type="STRING" id="988821.SAMN05421867_107143"/>
<accession>A0A1I0YIR1</accession>
<sequence>MQFVLFICTDPTGEPYDESADDVEAWFTTLQEQGRHLAGDRLRPVEDAVTVRVRGGDRLVTDGPFAETREWIAGFDLVEAADRDEAVAIAAAHPMARFGRIEVRAVWPL</sequence>